<feature type="region of interest" description="Disordered" evidence="1">
    <location>
        <begin position="1"/>
        <end position="29"/>
    </location>
</feature>
<sequence length="111" mass="11910">MNMEANRKCAENSEEQNSHSSDTDYDYESSQHFDVHATPGCGADYASNSRIVESTFGGAGAGIERGRGYAGLACFPNLDERSSVVRYGGGMKGMQHSIALDRAVCFSTAPF</sequence>
<dbReference type="WBParaSite" id="TTAC_0000513201-mRNA-1">
    <property type="protein sequence ID" value="TTAC_0000513201-mRNA-1"/>
    <property type="gene ID" value="TTAC_0000513201"/>
</dbReference>
<evidence type="ECO:0000313" key="4">
    <source>
        <dbReference type="WBParaSite" id="TTAC_0000513201-mRNA-1"/>
    </source>
</evidence>
<dbReference type="Proteomes" id="UP000274429">
    <property type="component" value="Unassembled WGS sequence"/>
</dbReference>
<evidence type="ECO:0000313" key="3">
    <source>
        <dbReference type="Proteomes" id="UP000274429"/>
    </source>
</evidence>
<evidence type="ECO:0000313" key="2">
    <source>
        <dbReference type="EMBL" id="VDM26302.1"/>
    </source>
</evidence>
<name>A0A0R3WWJ2_HYDTA</name>
<organism evidence="4">
    <name type="scientific">Hydatigena taeniaeformis</name>
    <name type="common">Feline tapeworm</name>
    <name type="synonym">Taenia taeniaeformis</name>
    <dbReference type="NCBI Taxonomy" id="6205"/>
    <lineage>
        <taxon>Eukaryota</taxon>
        <taxon>Metazoa</taxon>
        <taxon>Spiralia</taxon>
        <taxon>Lophotrochozoa</taxon>
        <taxon>Platyhelminthes</taxon>
        <taxon>Cestoda</taxon>
        <taxon>Eucestoda</taxon>
        <taxon>Cyclophyllidea</taxon>
        <taxon>Taeniidae</taxon>
        <taxon>Hydatigera</taxon>
    </lineage>
</organism>
<protein>
    <submittedName>
        <fullName evidence="4">CTNNB1 binding N-teminal domain-containing protein</fullName>
    </submittedName>
</protein>
<evidence type="ECO:0000256" key="1">
    <source>
        <dbReference type="SAM" id="MobiDB-lite"/>
    </source>
</evidence>
<feature type="compositionally biased region" description="Basic and acidic residues" evidence="1">
    <location>
        <begin position="1"/>
        <end position="11"/>
    </location>
</feature>
<keyword evidence="3" id="KW-1185">Reference proteome</keyword>
<proteinExistence type="predicted"/>
<dbReference type="EMBL" id="UYWX01006298">
    <property type="protein sequence ID" value="VDM26302.1"/>
    <property type="molecule type" value="Genomic_DNA"/>
</dbReference>
<gene>
    <name evidence="2" type="ORF">TTAC_LOCUS5116</name>
</gene>
<dbReference type="AlphaFoldDB" id="A0A0R3WWJ2"/>
<reference evidence="2 3" key="2">
    <citation type="submission" date="2018-11" db="EMBL/GenBank/DDBJ databases">
        <authorList>
            <consortium name="Pathogen Informatics"/>
        </authorList>
    </citation>
    <scope>NUCLEOTIDE SEQUENCE [LARGE SCALE GENOMIC DNA]</scope>
</reference>
<accession>A0A0R3WWJ2</accession>
<reference evidence="4" key="1">
    <citation type="submission" date="2017-02" db="UniProtKB">
        <authorList>
            <consortium name="WormBaseParasite"/>
        </authorList>
    </citation>
    <scope>IDENTIFICATION</scope>
</reference>